<comment type="caution">
    <text evidence="2">The sequence shown here is derived from an EMBL/GenBank/DDBJ whole genome shotgun (WGS) entry which is preliminary data.</text>
</comment>
<name>A0ABR2H0I6_9EUKA</name>
<sequence>MATQEQVAEYEQKWQKTVDHVFSLIDAKDWKKEKSKDSDIEIFLRHDPSSSFAQIKSFCTINAPLSTVEAVLAKPPYTVDENTPKDQRDGNIERRFLGKAGDGADAAGFLYVVLETSSRLVSPREFLSFQKIAHKDGKVALVRTSIVNEALHGNTKGYVRGNIVFHAFIAEADGDNKTKLTFLGQADPCGSIPAMVYNAIASHQGYKVGSIKKEAEGSA</sequence>
<evidence type="ECO:0000313" key="3">
    <source>
        <dbReference type="Proteomes" id="UP001470230"/>
    </source>
</evidence>
<dbReference type="InterPro" id="IPR002913">
    <property type="entry name" value="START_lipid-bd_dom"/>
</dbReference>
<dbReference type="Proteomes" id="UP001470230">
    <property type="component" value="Unassembled WGS sequence"/>
</dbReference>
<evidence type="ECO:0000259" key="1">
    <source>
        <dbReference type="Pfam" id="PF01852"/>
    </source>
</evidence>
<evidence type="ECO:0000313" key="2">
    <source>
        <dbReference type="EMBL" id="KAK8839666.1"/>
    </source>
</evidence>
<dbReference type="SUPFAM" id="SSF55961">
    <property type="entry name" value="Bet v1-like"/>
    <property type="match status" value="1"/>
</dbReference>
<organism evidence="2 3">
    <name type="scientific">Tritrichomonas musculus</name>
    <dbReference type="NCBI Taxonomy" id="1915356"/>
    <lineage>
        <taxon>Eukaryota</taxon>
        <taxon>Metamonada</taxon>
        <taxon>Parabasalia</taxon>
        <taxon>Tritrichomonadida</taxon>
        <taxon>Tritrichomonadidae</taxon>
        <taxon>Tritrichomonas</taxon>
    </lineage>
</organism>
<protein>
    <recommendedName>
        <fullName evidence="1">START domain-containing protein</fullName>
    </recommendedName>
</protein>
<dbReference type="PANTHER" id="PTHR19308">
    <property type="entry name" value="PHOSPHATIDYLCHOLINE TRANSFER PROTEIN"/>
    <property type="match status" value="1"/>
</dbReference>
<dbReference type="InterPro" id="IPR023393">
    <property type="entry name" value="START-like_dom_sf"/>
</dbReference>
<keyword evidence="3" id="KW-1185">Reference proteome</keyword>
<reference evidence="2 3" key="1">
    <citation type="submission" date="2024-04" db="EMBL/GenBank/DDBJ databases">
        <title>Tritrichomonas musculus Genome.</title>
        <authorList>
            <person name="Alves-Ferreira E."/>
            <person name="Grigg M."/>
            <person name="Lorenzi H."/>
            <person name="Galac M."/>
        </authorList>
    </citation>
    <scope>NUCLEOTIDE SEQUENCE [LARGE SCALE GENOMIC DNA]</scope>
    <source>
        <strain evidence="2 3">EAF2021</strain>
    </source>
</reference>
<gene>
    <name evidence="2" type="ORF">M9Y10_032037</name>
</gene>
<dbReference type="PANTHER" id="PTHR19308:SF56">
    <property type="entry name" value="START DOMAIN-CONTAINING PROTEIN"/>
    <property type="match status" value="1"/>
</dbReference>
<dbReference type="EMBL" id="JAPFFF010000051">
    <property type="protein sequence ID" value="KAK8839666.1"/>
    <property type="molecule type" value="Genomic_DNA"/>
</dbReference>
<proteinExistence type="predicted"/>
<dbReference type="CDD" id="cd00177">
    <property type="entry name" value="START"/>
    <property type="match status" value="1"/>
</dbReference>
<feature type="domain" description="START" evidence="1">
    <location>
        <begin position="108"/>
        <end position="201"/>
    </location>
</feature>
<dbReference type="Gene3D" id="3.30.530.20">
    <property type="match status" value="1"/>
</dbReference>
<accession>A0ABR2H0I6</accession>
<dbReference type="Pfam" id="PF01852">
    <property type="entry name" value="START"/>
    <property type="match status" value="1"/>
</dbReference>
<dbReference type="InterPro" id="IPR051213">
    <property type="entry name" value="START_lipid_transfer"/>
</dbReference>